<feature type="region of interest" description="Disordered" evidence="1">
    <location>
        <begin position="94"/>
        <end position="117"/>
    </location>
</feature>
<evidence type="ECO:0000313" key="3">
    <source>
        <dbReference type="EMBL" id="KAG8512218.1"/>
    </source>
</evidence>
<comment type="caution">
    <text evidence="3">The sequence shown here is derived from an EMBL/GenBank/DDBJ whole genome shotgun (WGS) entry which is preliminary data.</text>
</comment>
<feature type="compositionally biased region" description="Basic and acidic residues" evidence="1">
    <location>
        <begin position="689"/>
        <end position="703"/>
    </location>
</feature>
<feature type="non-terminal residue" evidence="3">
    <location>
        <position position="1"/>
    </location>
</feature>
<feature type="compositionally biased region" description="Polar residues" evidence="1">
    <location>
        <begin position="613"/>
        <end position="624"/>
    </location>
</feature>
<dbReference type="SUPFAM" id="SSF81383">
    <property type="entry name" value="F-box domain"/>
    <property type="match status" value="1"/>
</dbReference>
<dbReference type="CDD" id="cd22139">
    <property type="entry name" value="F-box_unchar"/>
    <property type="match status" value="1"/>
</dbReference>
<dbReference type="Pfam" id="PF12937">
    <property type="entry name" value="F-box-like"/>
    <property type="match status" value="1"/>
</dbReference>
<name>A0A8J6A1L3_GALPY</name>
<keyword evidence="4" id="KW-1185">Reference proteome</keyword>
<sequence>MDPLPPILTEHFPWNEADTPRTRNLKYLRAKRVAYYESIGIIKGDTSTKGSQPLSITSQGSKVNPSENPTFGLRSIQMSPHYLAIGRKPLLQKESKEAPGEAEQVQDQQPHEEPRRESCLTKLDLHMLADALVPERQKLRHVINWAQKFLSNPLEEYSLKCPQNSPGFPQSNLCQCSKAQGNKKNVHPKSLHFPHLLKEEQCSTQTDIPSFFLSPSNNFLEVDLSSEFSGSFLKQKFPKSHSCEWQETPVMNEGEERASRSPPDDFQQEDSTQGIYKRSRNVCIQDPNEDKMVPERVRALPQLRLTSEVSEANLEEARQSPLRNGYFWTPLTDSSEEEGLDEPEENKGTHRRDILGRNYREFSGITFSPTNHSTLVSKTVVQKGVSPKAESREWCRKATESLVGTSKEVTVEFKADSSRGEDLIQRLPESQCIIPSYNSDGRRRESDSMGFTLSSLHTDIKYKSDWEHALMEQAGQALLGAVPGGSENSSVQHSATSSPTVTTQRQFDQTLPESYLAPQIVNLPLEVSETPLGHAVIPVCSDSTVFCGPTVDANGACGSTWCDQLLLPEKDDQSVQASRVVPGETTHEKTEKTLSSSDLIFRNIPTTHLKGSVPTQDVGNSLSWSEEPLSKPEQGASVLETYFYYVNMLNKIRGLSSEERSFSLPFQGSKTSKSQSVIPSPGGQGRSKSSLEEKTKGWREEGPTHPQGQACEEEAAPEEAIQEEARCWKLPGNYGGRISPKFCPSNSGCLWTDVPAKPFLQGRLLGVPMGCIYTMKEEMFGEEVKTMLARSVEKFFSKNELQEEERENKEQKRDADFSQWLFLPDEIWICIFSLLSHKELARVAQVCHHFYRLANDESL</sequence>
<evidence type="ECO:0000259" key="2">
    <source>
        <dbReference type="PROSITE" id="PS50181"/>
    </source>
</evidence>
<evidence type="ECO:0000256" key="1">
    <source>
        <dbReference type="SAM" id="MobiDB-lite"/>
    </source>
</evidence>
<evidence type="ECO:0000313" key="4">
    <source>
        <dbReference type="Proteomes" id="UP000700334"/>
    </source>
</evidence>
<feature type="region of interest" description="Disordered" evidence="1">
    <location>
        <begin position="325"/>
        <end position="349"/>
    </location>
</feature>
<dbReference type="EMBL" id="JAGFMF010011802">
    <property type="protein sequence ID" value="KAG8512218.1"/>
    <property type="molecule type" value="Genomic_DNA"/>
</dbReference>
<accession>A0A8J6A1L3</accession>
<organism evidence="3 4">
    <name type="scientific">Galemys pyrenaicus</name>
    <name type="common">Iberian desman</name>
    <name type="synonym">Pyrenean desman</name>
    <dbReference type="NCBI Taxonomy" id="202257"/>
    <lineage>
        <taxon>Eukaryota</taxon>
        <taxon>Metazoa</taxon>
        <taxon>Chordata</taxon>
        <taxon>Craniata</taxon>
        <taxon>Vertebrata</taxon>
        <taxon>Euteleostomi</taxon>
        <taxon>Mammalia</taxon>
        <taxon>Eutheria</taxon>
        <taxon>Laurasiatheria</taxon>
        <taxon>Eulipotyphla</taxon>
        <taxon>Talpidae</taxon>
        <taxon>Galemys</taxon>
    </lineage>
</organism>
<dbReference type="Gene3D" id="1.20.1280.50">
    <property type="match status" value="1"/>
</dbReference>
<reference evidence="3" key="1">
    <citation type="journal article" date="2021" name="Evol. Appl.">
        <title>The genome of the Pyrenean desman and the effects of bottlenecks and inbreeding on the genomic landscape of an endangered species.</title>
        <authorList>
            <person name="Escoda L."/>
            <person name="Castresana J."/>
        </authorList>
    </citation>
    <scope>NUCLEOTIDE SEQUENCE</scope>
    <source>
        <strain evidence="3">IBE-C5619</strain>
    </source>
</reference>
<dbReference type="PROSITE" id="PS50181">
    <property type="entry name" value="FBOX"/>
    <property type="match status" value="1"/>
</dbReference>
<gene>
    <name evidence="3" type="ORF">J0S82_002366</name>
</gene>
<feature type="region of interest" description="Disordered" evidence="1">
    <location>
        <begin position="611"/>
        <end position="631"/>
    </location>
</feature>
<feature type="region of interest" description="Disordered" evidence="1">
    <location>
        <begin position="251"/>
        <end position="287"/>
    </location>
</feature>
<feature type="region of interest" description="Disordered" evidence="1">
    <location>
        <begin position="664"/>
        <end position="717"/>
    </location>
</feature>
<dbReference type="OrthoDB" id="9664154at2759"/>
<dbReference type="Proteomes" id="UP000700334">
    <property type="component" value="Unassembled WGS sequence"/>
</dbReference>
<proteinExistence type="predicted"/>
<dbReference type="InterPro" id="IPR001810">
    <property type="entry name" value="F-box_dom"/>
</dbReference>
<dbReference type="InterPro" id="IPR036047">
    <property type="entry name" value="F-box-like_dom_sf"/>
</dbReference>
<feature type="region of interest" description="Disordered" evidence="1">
    <location>
        <begin position="47"/>
        <end position="66"/>
    </location>
</feature>
<feature type="compositionally biased region" description="Basic and acidic residues" evidence="1">
    <location>
        <begin position="254"/>
        <end position="263"/>
    </location>
</feature>
<protein>
    <recommendedName>
        <fullName evidence="2">F-box domain-containing protein</fullName>
    </recommendedName>
</protein>
<feature type="compositionally biased region" description="Polar residues" evidence="1">
    <location>
        <begin position="664"/>
        <end position="678"/>
    </location>
</feature>
<dbReference type="AlphaFoldDB" id="A0A8J6A1L3"/>
<feature type="domain" description="F-box" evidence="2">
    <location>
        <begin position="817"/>
        <end position="859"/>
    </location>
</feature>
<feature type="compositionally biased region" description="Acidic residues" evidence="1">
    <location>
        <begin position="334"/>
        <end position="344"/>
    </location>
</feature>
<feature type="region of interest" description="Disordered" evidence="1">
    <location>
        <begin position="483"/>
        <end position="502"/>
    </location>
</feature>
<feature type="compositionally biased region" description="Polar residues" evidence="1">
    <location>
        <begin position="486"/>
        <end position="502"/>
    </location>
</feature>